<keyword evidence="2" id="KW-1185">Reference proteome</keyword>
<comment type="caution">
    <text evidence="1">The sequence shown here is derived from an EMBL/GenBank/DDBJ whole genome shotgun (WGS) entry which is preliminary data.</text>
</comment>
<dbReference type="AlphaFoldDB" id="A0A2I0KNI0"/>
<organism evidence="1 2">
    <name type="scientific">Punica granatum</name>
    <name type="common">Pomegranate</name>
    <dbReference type="NCBI Taxonomy" id="22663"/>
    <lineage>
        <taxon>Eukaryota</taxon>
        <taxon>Viridiplantae</taxon>
        <taxon>Streptophyta</taxon>
        <taxon>Embryophyta</taxon>
        <taxon>Tracheophyta</taxon>
        <taxon>Spermatophyta</taxon>
        <taxon>Magnoliopsida</taxon>
        <taxon>eudicotyledons</taxon>
        <taxon>Gunneridae</taxon>
        <taxon>Pentapetalae</taxon>
        <taxon>rosids</taxon>
        <taxon>malvids</taxon>
        <taxon>Myrtales</taxon>
        <taxon>Lythraceae</taxon>
        <taxon>Punica</taxon>
    </lineage>
</organism>
<proteinExistence type="predicted"/>
<evidence type="ECO:0000313" key="2">
    <source>
        <dbReference type="Proteomes" id="UP000233551"/>
    </source>
</evidence>
<dbReference type="Proteomes" id="UP000233551">
    <property type="component" value="Unassembled WGS sequence"/>
</dbReference>
<reference evidence="1 2" key="1">
    <citation type="submission" date="2017-11" db="EMBL/GenBank/DDBJ databases">
        <title>De-novo sequencing of pomegranate (Punica granatum L.) genome.</title>
        <authorList>
            <person name="Akparov Z."/>
            <person name="Amiraslanov A."/>
            <person name="Hajiyeva S."/>
            <person name="Abbasov M."/>
            <person name="Kaur K."/>
            <person name="Hamwieh A."/>
            <person name="Solovyev V."/>
            <person name="Salamov A."/>
            <person name="Braich B."/>
            <person name="Kosarev P."/>
            <person name="Mahmoud A."/>
            <person name="Hajiyev E."/>
            <person name="Babayeva S."/>
            <person name="Izzatullayeva V."/>
            <person name="Mammadov A."/>
            <person name="Mammadov A."/>
            <person name="Sharifova S."/>
            <person name="Ojaghi J."/>
            <person name="Eynullazada K."/>
            <person name="Bayramov B."/>
            <person name="Abdulazimova A."/>
            <person name="Shahmuradov I."/>
        </authorList>
    </citation>
    <scope>NUCLEOTIDE SEQUENCE [LARGE SCALE GENOMIC DNA]</scope>
    <source>
        <strain evidence="2">cv. AG2017</strain>
        <tissue evidence="1">Leaf</tissue>
    </source>
</reference>
<gene>
    <name evidence="1" type="ORF">CRG98_009508</name>
</gene>
<dbReference type="EMBL" id="PGOL01000475">
    <property type="protein sequence ID" value="PKI70045.1"/>
    <property type="molecule type" value="Genomic_DNA"/>
</dbReference>
<evidence type="ECO:0000313" key="1">
    <source>
        <dbReference type="EMBL" id="PKI70045.1"/>
    </source>
</evidence>
<accession>A0A2I0KNI0</accession>
<name>A0A2I0KNI0_PUNGR</name>
<protein>
    <submittedName>
        <fullName evidence="1">Uncharacterized protein</fullName>
    </submittedName>
</protein>
<sequence length="129" mass="13788">MTIIGSVVSPLPPRGPETKVGNTFVRGRISWVGEHISTKAFPNVIDGISNNYRVVSHSYHYAKRILGTGRDRKGRDSVQGQTSVLTVFAVLVLVIGLTGAGNGDAVAGVHRVGRQSGLRKAYARSCRTS</sequence>